<protein>
    <submittedName>
        <fullName evidence="1">Uncharacterized protein</fullName>
    </submittedName>
</protein>
<proteinExistence type="predicted"/>
<evidence type="ECO:0000313" key="2">
    <source>
        <dbReference type="Proteomes" id="UP001140066"/>
    </source>
</evidence>
<sequence>MRGRVPRLAVGWGRSHFSYKLRNLEIHDHSGSYPVQIRETDLWKIDHVQNLIELVSANRSEFNTIDWRKVSDQFPNRSTRSCQQKYQRVMRDISAASSHGKSLQTRVRGGAYDVFSSESVGWTTEEDETLLSLYEVWGTKWAKISEVIGRYTASQCQGRYYWIKKRKTARPPSATRPKGSRGLGEHPKPASVTERVHWSEAEGRRLRNLLKKHGCFDRYEASKLFPDFHLAHIYYELDKALTRPQRASGTWTRAEHQALLDLVDKHGRDWRSISLAMPTNRSANQCRLHYAHCNSRAVAGFRRWTPDEEERLKLLVDLCRQGKLKPGVAKQPDKDPPGSKDLSDLGRFSMALKKDLAIPDSPAITPAKDQSSPISWPLISLYMMSHTASQCYSKWVRMTRSSHDLECFGGPWTREEDARLYELCQQAPNRWIWIMPRLVRPRGLSATKARYSSYIARYVDMLRKCRGAKWDPMADGFDEVHMRCEVLAWSRRRLEGYRPHDPYNRPHDMDLTGISHKAPAHS</sequence>
<reference evidence="1" key="1">
    <citation type="submission" date="2022-07" db="EMBL/GenBank/DDBJ databases">
        <title>Phylogenomic reconstructions and comparative analyses of Kickxellomycotina fungi.</title>
        <authorList>
            <person name="Reynolds N.K."/>
            <person name="Stajich J.E."/>
            <person name="Barry K."/>
            <person name="Grigoriev I.V."/>
            <person name="Crous P."/>
            <person name="Smith M.E."/>
        </authorList>
    </citation>
    <scope>NUCLEOTIDE SEQUENCE</scope>
    <source>
        <strain evidence="1">BCRC 34191</strain>
    </source>
</reference>
<dbReference type="Proteomes" id="UP001140066">
    <property type="component" value="Unassembled WGS sequence"/>
</dbReference>
<dbReference type="EMBL" id="JANBUK010000701">
    <property type="protein sequence ID" value="KAJ2788989.1"/>
    <property type="molecule type" value="Genomic_DNA"/>
</dbReference>
<evidence type="ECO:0000313" key="1">
    <source>
        <dbReference type="EMBL" id="KAJ2788989.1"/>
    </source>
</evidence>
<gene>
    <name evidence="1" type="ORF">GGI18_002651</name>
</gene>
<comment type="caution">
    <text evidence="1">The sequence shown here is derived from an EMBL/GenBank/DDBJ whole genome shotgun (WGS) entry which is preliminary data.</text>
</comment>
<accession>A0ACC1KF66</accession>
<organism evidence="1 2">
    <name type="scientific">Coemansia linderi</name>
    <dbReference type="NCBI Taxonomy" id="2663919"/>
    <lineage>
        <taxon>Eukaryota</taxon>
        <taxon>Fungi</taxon>
        <taxon>Fungi incertae sedis</taxon>
        <taxon>Zoopagomycota</taxon>
        <taxon>Kickxellomycotina</taxon>
        <taxon>Kickxellomycetes</taxon>
        <taxon>Kickxellales</taxon>
        <taxon>Kickxellaceae</taxon>
        <taxon>Coemansia</taxon>
    </lineage>
</organism>
<keyword evidence="2" id="KW-1185">Reference proteome</keyword>
<name>A0ACC1KF66_9FUNG</name>